<dbReference type="InterPro" id="IPR016039">
    <property type="entry name" value="Thiolase-like"/>
</dbReference>
<evidence type="ECO:0000256" key="10">
    <source>
        <dbReference type="ARBA" id="ARBA00023136"/>
    </source>
</evidence>
<dbReference type="InterPro" id="IPR020841">
    <property type="entry name" value="PKS_Beta-ketoAc_synthase_dom"/>
</dbReference>
<keyword evidence="17" id="KW-1185">Reference proteome</keyword>
<evidence type="ECO:0000256" key="8">
    <source>
        <dbReference type="ARBA" id="ARBA00022692"/>
    </source>
</evidence>
<evidence type="ECO:0000256" key="9">
    <source>
        <dbReference type="ARBA" id="ARBA00022989"/>
    </source>
</evidence>
<evidence type="ECO:0000256" key="7">
    <source>
        <dbReference type="ARBA" id="ARBA00022679"/>
    </source>
</evidence>
<keyword evidence="5" id="KW-1003">Cell membrane</keyword>
<dbReference type="PANTHER" id="PTHR11712">
    <property type="entry name" value="POLYKETIDE SYNTHASE-RELATED"/>
    <property type="match status" value="1"/>
</dbReference>
<organism evidence="16 17">
    <name type="scientific">Marilutibacter chinensis</name>
    <dbReference type="NCBI Taxonomy" id="2912247"/>
    <lineage>
        <taxon>Bacteria</taxon>
        <taxon>Pseudomonadati</taxon>
        <taxon>Pseudomonadota</taxon>
        <taxon>Gammaproteobacteria</taxon>
        <taxon>Lysobacterales</taxon>
        <taxon>Lysobacteraceae</taxon>
        <taxon>Marilutibacter</taxon>
    </lineage>
</organism>
<dbReference type="Gene3D" id="3.40.47.10">
    <property type="match status" value="1"/>
</dbReference>
<evidence type="ECO:0000313" key="16">
    <source>
        <dbReference type="EMBL" id="MCF7222407.1"/>
    </source>
</evidence>
<accession>A0ABS9HWA2</accession>
<comment type="similarity">
    <text evidence="3 14">Belongs to the thiolase-like superfamily. Beta-ketoacyl-ACP synthases family.</text>
</comment>
<evidence type="ECO:0000256" key="2">
    <source>
        <dbReference type="ARBA" id="ARBA00005189"/>
    </source>
</evidence>
<gene>
    <name evidence="16" type="ORF">L3V18_11505</name>
</gene>
<evidence type="ECO:0000313" key="17">
    <source>
        <dbReference type="Proteomes" id="UP001430796"/>
    </source>
</evidence>
<dbReference type="RefSeq" id="WP_237054997.1">
    <property type="nucleotide sequence ID" value="NZ_JAKJPO010000007.1"/>
</dbReference>
<keyword evidence="6" id="KW-0997">Cell inner membrane</keyword>
<dbReference type="SMART" id="SM00825">
    <property type="entry name" value="PKS_KS"/>
    <property type="match status" value="1"/>
</dbReference>
<evidence type="ECO:0000256" key="13">
    <source>
        <dbReference type="ARBA" id="ARBA00041756"/>
    </source>
</evidence>
<evidence type="ECO:0000256" key="14">
    <source>
        <dbReference type="RuleBase" id="RU003694"/>
    </source>
</evidence>
<evidence type="ECO:0000256" key="3">
    <source>
        <dbReference type="ARBA" id="ARBA00008467"/>
    </source>
</evidence>
<comment type="subcellular location">
    <subcellularLocation>
        <location evidence="1">Cell inner membrane</location>
    </subcellularLocation>
</comment>
<sequence>MKKRRVAITGLGLLSPVGLDQSEATESLRSVRSGITVVEAPPLKKVFPGGRIDRGFEDRFTRLELPFLDRVQQMAILAARQASDDAGVDDYDSYGIRAGCYYGNINGGAATIGRWFEDMLLQGKQTARPFTAMAIMGNGGGAQVSIRQKIRGPVITNASACATSGVAIGEAARAIADGYIDIALAGGAEAPLTAGVLSTFDGIRAMSAPDPEDPARTCKPFSANRSGLVLGEGSAWIVLEEAEAARARGARIHGYLTGYGVSCDAHHIGMPEAGGQIAALKSALAHAGLQPSEVDYINAHATATNGGDIIESTALGAVFGTGSQAPKVSSTKSVHGHLIGATSALELVLTLIAMQNRLLPASAHLDTPDPRCELNHVGPSPVLDVDIRHALSFSCGFGGTNAALIVSRHDIPLPQ</sequence>
<dbReference type="CDD" id="cd00834">
    <property type="entry name" value="KAS_I_II"/>
    <property type="match status" value="1"/>
</dbReference>
<dbReference type="Proteomes" id="UP001430796">
    <property type="component" value="Unassembled WGS sequence"/>
</dbReference>
<evidence type="ECO:0000256" key="5">
    <source>
        <dbReference type="ARBA" id="ARBA00022475"/>
    </source>
</evidence>
<dbReference type="InterPro" id="IPR014031">
    <property type="entry name" value="Ketoacyl_synth_C"/>
</dbReference>
<dbReference type="SUPFAM" id="SSF53901">
    <property type="entry name" value="Thiolase-like"/>
    <property type="match status" value="2"/>
</dbReference>
<keyword evidence="9" id="KW-1133">Transmembrane helix</keyword>
<evidence type="ECO:0000256" key="1">
    <source>
        <dbReference type="ARBA" id="ARBA00004533"/>
    </source>
</evidence>
<proteinExistence type="inferred from homology"/>
<keyword evidence="10" id="KW-0472">Membrane</keyword>
<evidence type="ECO:0000256" key="11">
    <source>
        <dbReference type="ARBA" id="ARBA00037576"/>
    </source>
</evidence>
<dbReference type="PROSITE" id="PS52004">
    <property type="entry name" value="KS3_2"/>
    <property type="match status" value="1"/>
</dbReference>
<dbReference type="Pfam" id="PF00109">
    <property type="entry name" value="ketoacyl-synt"/>
    <property type="match status" value="1"/>
</dbReference>
<comment type="pathway">
    <text evidence="2">Lipid metabolism.</text>
</comment>
<name>A0ABS9HWA2_9GAMM</name>
<evidence type="ECO:0000256" key="12">
    <source>
        <dbReference type="ARBA" id="ARBA00039445"/>
    </source>
</evidence>
<keyword evidence="4" id="KW-0536">Nodulation</keyword>
<comment type="caution">
    <text evidence="16">The sequence shown here is derived from an EMBL/GenBank/DDBJ whole genome shotgun (WGS) entry which is preliminary data.</text>
</comment>
<dbReference type="EMBL" id="JAKJPO010000007">
    <property type="protein sequence ID" value="MCF7222407.1"/>
    <property type="molecule type" value="Genomic_DNA"/>
</dbReference>
<evidence type="ECO:0000256" key="4">
    <source>
        <dbReference type="ARBA" id="ARBA00022458"/>
    </source>
</evidence>
<reference evidence="16" key="1">
    <citation type="submission" date="2022-01" db="EMBL/GenBank/DDBJ databases">
        <title>Lysobacter chinensis sp. nov., a bacterium isolated from cow dung compost.</title>
        <authorList>
            <person name="Liu Y."/>
        </authorList>
    </citation>
    <scope>NUCLEOTIDE SEQUENCE</scope>
    <source>
        <strain evidence="16">TLK-CK17</strain>
    </source>
</reference>
<dbReference type="PANTHER" id="PTHR11712:SF352">
    <property type="entry name" value="3-OXOACYL-[ACYL-CARRIER-PROTEIN] SYNTHASE"/>
    <property type="match status" value="1"/>
</dbReference>
<reference evidence="16" key="2">
    <citation type="submission" date="2022-01" db="EMBL/GenBank/DDBJ databases">
        <authorList>
            <person name="Zhou L.Y."/>
        </authorList>
    </citation>
    <scope>NUCLEOTIDE SEQUENCE</scope>
    <source>
        <strain evidence="16">TLK-CK17</strain>
    </source>
</reference>
<dbReference type="InterPro" id="IPR000794">
    <property type="entry name" value="Beta-ketoacyl_synthase"/>
</dbReference>
<protein>
    <recommendedName>
        <fullName evidence="12">Nodulation protein E</fullName>
    </recommendedName>
    <alternativeName>
        <fullName evidence="13">Host-specificity of nodulation protein B</fullName>
    </alternativeName>
</protein>
<dbReference type="Pfam" id="PF02801">
    <property type="entry name" value="Ketoacyl-synt_C"/>
    <property type="match status" value="1"/>
</dbReference>
<keyword evidence="7 14" id="KW-0808">Transferase</keyword>
<evidence type="ECO:0000259" key="15">
    <source>
        <dbReference type="PROSITE" id="PS52004"/>
    </source>
</evidence>
<evidence type="ECO:0000256" key="6">
    <source>
        <dbReference type="ARBA" id="ARBA00022519"/>
    </source>
</evidence>
<feature type="domain" description="Ketosynthase family 3 (KS3)" evidence="15">
    <location>
        <begin position="3"/>
        <end position="408"/>
    </location>
</feature>
<keyword evidence="8" id="KW-0812">Transmembrane</keyword>
<comment type="function">
    <text evidence="11">Proposed to synthesize NOD factor fatty acyl chain. Involved in the synthesis of a highly unsaturated fatty acid moiety, which forms part of a lipo-oligosaccharide that is responsible for host specificity.</text>
</comment>
<dbReference type="InterPro" id="IPR014030">
    <property type="entry name" value="Ketoacyl_synth_N"/>
</dbReference>